<dbReference type="PANTHER" id="PTHR33360">
    <property type="entry name" value="TRANSPOSASE FOR INSERTION SEQUENCE ELEMENT IS200"/>
    <property type="match status" value="1"/>
</dbReference>
<dbReference type="Proteomes" id="UP000270185">
    <property type="component" value="Chromosome"/>
</dbReference>
<dbReference type="EMBL" id="CP034159">
    <property type="protein sequence ID" value="AZI32484.1"/>
    <property type="molecule type" value="Genomic_DNA"/>
</dbReference>
<evidence type="ECO:0000313" key="3">
    <source>
        <dbReference type="Proteomes" id="UP000270185"/>
    </source>
</evidence>
<dbReference type="InterPro" id="IPR036515">
    <property type="entry name" value="Transposase_17_sf"/>
</dbReference>
<dbReference type="AlphaFoldDB" id="A0A3G8XQF3"/>
<organism evidence="2 3">
    <name type="scientific">Kaistella carnis</name>
    <dbReference type="NCBI Taxonomy" id="1241979"/>
    <lineage>
        <taxon>Bacteria</taxon>
        <taxon>Pseudomonadati</taxon>
        <taxon>Bacteroidota</taxon>
        <taxon>Flavobacteriia</taxon>
        <taxon>Flavobacteriales</taxon>
        <taxon>Weeksellaceae</taxon>
        <taxon>Chryseobacterium group</taxon>
        <taxon>Kaistella</taxon>
    </lineage>
</organism>
<dbReference type="GO" id="GO:0003677">
    <property type="term" value="F:DNA binding"/>
    <property type="evidence" value="ECO:0007669"/>
    <property type="project" value="InterPro"/>
</dbReference>
<dbReference type="SUPFAM" id="SSF143422">
    <property type="entry name" value="Transposase IS200-like"/>
    <property type="match status" value="1"/>
</dbReference>
<dbReference type="GO" id="GO:0004803">
    <property type="term" value="F:transposase activity"/>
    <property type="evidence" value="ECO:0007669"/>
    <property type="project" value="InterPro"/>
</dbReference>
<keyword evidence="3" id="KW-1185">Reference proteome</keyword>
<evidence type="ECO:0000259" key="1">
    <source>
        <dbReference type="SMART" id="SM01321"/>
    </source>
</evidence>
<dbReference type="KEGG" id="ccas:EIB73_04470"/>
<dbReference type="GO" id="GO:0006313">
    <property type="term" value="P:DNA transposition"/>
    <property type="evidence" value="ECO:0007669"/>
    <property type="project" value="InterPro"/>
</dbReference>
<dbReference type="PANTHER" id="PTHR33360:SF2">
    <property type="entry name" value="TRANSPOSASE FOR INSERTION SEQUENCE ELEMENT IS200"/>
    <property type="match status" value="1"/>
</dbReference>
<dbReference type="SMART" id="SM01321">
    <property type="entry name" value="Y1_Tnp"/>
    <property type="match status" value="1"/>
</dbReference>
<name>A0A3G8XQF3_9FLAO</name>
<gene>
    <name evidence="2" type="primary">tnpA</name>
    <name evidence="2" type="ORF">EIB73_04470</name>
</gene>
<feature type="domain" description="Transposase IS200-like" evidence="1">
    <location>
        <begin position="4"/>
        <end position="118"/>
    </location>
</feature>
<reference evidence="3" key="1">
    <citation type="submission" date="2018-11" db="EMBL/GenBank/DDBJ databases">
        <title>Proposal to divide the Flavobacteriaceae and reorganize its genera based on Amino Acid Identity values calculated from whole genome sequences.</title>
        <authorList>
            <person name="Nicholson A.C."/>
            <person name="Gulvik C.A."/>
            <person name="Whitney A.M."/>
            <person name="Humrighouse B.W."/>
            <person name="Bell M."/>
            <person name="Holmes B."/>
            <person name="Steigerwalt A.G."/>
            <person name="Villarma A."/>
            <person name="Sheth M."/>
            <person name="Batra D."/>
            <person name="Pryor J."/>
            <person name="Bernardet J.-F."/>
            <person name="Hugo C."/>
            <person name="Kampfer P."/>
            <person name="Newman J.D."/>
            <person name="McQuiston J.R."/>
        </authorList>
    </citation>
    <scope>NUCLEOTIDE SEQUENCE [LARGE SCALE GENOMIC DNA]</scope>
    <source>
        <strain evidence="3">G0081</strain>
    </source>
</reference>
<protein>
    <submittedName>
        <fullName evidence="2">IS200/IS605 family transposase</fullName>
    </submittedName>
</protein>
<dbReference type="RefSeq" id="WP_125023027.1">
    <property type="nucleotide sequence ID" value="NZ_CP034159.1"/>
</dbReference>
<dbReference type="InterPro" id="IPR002686">
    <property type="entry name" value="Transposase_17"/>
</dbReference>
<dbReference type="Gene3D" id="3.30.70.1290">
    <property type="entry name" value="Transposase IS200-like"/>
    <property type="match status" value="1"/>
</dbReference>
<evidence type="ECO:0000313" key="2">
    <source>
        <dbReference type="EMBL" id="AZI32484.1"/>
    </source>
</evidence>
<dbReference type="NCBIfam" id="NF033573">
    <property type="entry name" value="transpos_IS200"/>
    <property type="match status" value="1"/>
</dbReference>
<dbReference type="OrthoDB" id="9797997at2"/>
<dbReference type="Pfam" id="PF01797">
    <property type="entry name" value="Y1_Tnp"/>
    <property type="match status" value="1"/>
</dbReference>
<proteinExistence type="predicted"/>
<accession>A0A3G8XQF3</accession>
<sequence length="148" mass="18077">MSPYTQIYYHIVFSTKHRKPTLNSKHEDELYKYIWGIIKNKKCTLYRINGMPDHLHIFTSLHPTVRLSDLVKDIKVASNLWMKQNDLFPEFEEWQEGYGAFTYCIRDKEMIINYIKNQKKHHHAEDFESEYRRLLLENEIEFDEKYLL</sequence>